<dbReference type="AlphaFoldDB" id="A0A8D8H6I4"/>
<evidence type="ECO:0000313" key="1">
    <source>
        <dbReference type="EMBL" id="CAG6529114.1"/>
    </source>
</evidence>
<reference evidence="1" key="1">
    <citation type="submission" date="2021-05" db="EMBL/GenBank/DDBJ databases">
        <authorList>
            <person name="Alioto T."/>
            <person name="Alioto T."/>
            <person name="Gomez Garrido J."/>
        </authorList>
    </citation>
    <scope>NUCLEOTIDE SEQUENCE</scope>
</reference>
<protein>
    <submittedName>
        <fullName evidence="1">(northern house mosquito) hypothetical protein</fullName>
    </submittedName>
</protein>
<proteinExistence type="predicted"/>
<sequence length="249" mass="26992">MGKIGRGIWRIIGCGGICWGRWVMGPKERIGGIGIRTWRTGSASSFLGSFPVSQKMAMRSPVTFCCLGSVLKAIPNGRRMVLSGESTISSERRRSTTQFILDFWFSRSMAWASSVRSRSSGSLMWTRLALFMSALSSLSLSSSSSSSWFSADVSFFSGSAAFFFGFSSTVCRLASSADSWSCIKAAAFGSSCCIASSISSLFRTASSVCIWSQDCFACRYVDASMNEPRMKEARITVTATILAIFTELA</sequence>
<organism evidence="1">
    <name type="scientific">Culex pipiens</name>
    <name type="common">House mosquito</name>
    <dbReference type="NCBI Taxonomy" id="7175"/>
    <lineage>
        <taxon>Eukaryota</taxon>
        <taxon>Metazoa</taxon>
        <taxon>Ecdysozoa</taxon>
        <taxon>Arthropoda</taxon>
        <taxon>Hexapoda</taxon>
        <taxon>Insecta</taxon>
        <taxon>Pterygota</taxon>
        <taxon>Neoptera</taxon>
        <taxon>Endopterygota</taxon>
        <taxon>Diptera</taxon>
        <taxon>Nematocera</taxon>
        <taxon>Culicoidea</taxon>
        <taxon>Culicidae</taxon>
        <taxon>Culicinae</taxon>
        <taxon>Culicini</taxon>
        <taxon>Culex</taxon>
        <taxon>Culex</taxon>
    </lineage>
</organism>
<dbReference type="EMBL" id="HBUE01305820">
    <property type="protein sequence ID" value="CAG6580895.1"/>
    <property type="molecule type" value="Transcribed_RNA"/>
</dbReference>
<name>A0A8D8H6I4_CULPI</name>
<dbReference type="EMBL" id="HBUE01199669">
    <property type="protein sequence ID" value="CAG6529114.1"/>
    <property type="molecule type" value="Transcribed_RNA"/>
</dbReference>
<accession>A0A8D8H6I4</accession>